<evidence type="ECO:0000313" key="2">
    <source>
        <dbReference type="Proteomes" id="UP001243009"/>
    </source>
</evidence>
<protein>
    <submittedName>
        <fullName evidence="1">Uncharacterized protein</fullName>
    </submittedName>
</protein>
<dbReference type="Proteomes" id="UP001243009">
    <property type="component" value="Unassembled WGS sequence"/>
</dbReference>
<reference evidence="1 2" key="1">
    <citation type="submission" date="2023-08" db="EMBL/GenBank/DDBJ databases">
        <title>The draft genome sequence of Paracraurococcus sp. LOR1-02.</title>
        <authorList>
            <person name="Kingkaew E."/>
            <person name="Tanasupawat S."/>
        </authorList>
    </citation>
    <scope>NUCLEOTIDE SEQUENCE [LARGE SCALE GENOMIC DNA]</scope>
    <source>
        <strain evidence="1 2">LOR1-02</strain>
    </source>
</reference>
<proteinExistence type="predicted"/>
<sequence length="129" mass="14505">MASRAEPPQEALSLAEARWVRIMVDYCADGVWHPDGCAGHAEELPVDAGLIARIRRWQEWYDTESKDYLPPEERTGQFDLAAFAAEGLAIARAVKAALPDWTVIYFDEAACRLDAPRESFEYEIILPPP</sequence>
<accession>A0ABT9E102</accession>
<evidence type="ECO:0000313" key="1">
    <source>
        <dbReference type="EMBL" id="MDO9709847.1"/>
    </source>
</evidence>
<dbReference type="EMBL" id="JAUTWS010000014">
    <property type="protein sequence ID" value="MDO9709847.1"/>
    <property type="molecule type" value="Genomic_DNA"/>
</dbReference>
<name>A0ABT9E102_9PROT</name>
<gene>
    <name evidence="1" type="ORF">Q7A36_15955</name>
</gene>
<comment type="caution">
    <text evidence="1">The sequence shown here is derived from an EMBL/GenBank/DDBJ whole genome shotgun (WGS) entry which is preliminary data.</text>
</comment>
<dbReference type="RefSeq" id="WP_305104714.1">
    <property type="nucleotide sequence ID" value="NZ_JAUTWS010000014.1"/>
</dbReference>
<organism evidence="1 2">
    <name type="scientific">Paracraurococcus lichenis</name>
    <dbReference type="NCBI Taxonomy" id="3064888"/>
    <lineage>
        <taxon>Bacteria</taxon>
        <taxon>Pseudomonadati</taxon>
        <taxon>Pseudomonadota</taxon>
        <taxon>Alphaproteobacteria</taxon>
        <taxon>Acetobacterales</taxon>
        <taxon>Roseomonadaceae</taxon>
        <taxon>Paracraurococcus</taxon>
    </lineage>
</organism>
<keyword evidence="2" id="KW-1185">Reference proteome</keyword>